<dbReference type="PROSITE" id="PS50943">
    <property type="entry name" value="HTH_CROC1"/>
    <property type="match status" value="1"/>
</dbReference>
<dbReference type="CDD" id="cd00093">
    <property type="entry name" value="HTH_XRE"/>
    <property type="match status" value="1"/>
</dbReference>
<dbReference type="InterPro" id="IPR001387">
    <property type="entry name" value="Cro/C1-type_HTH"/>
</dbReference>
<gene>
    <name evidence="2" type="ORF">KTAU_19160</name>
</gene>
<dbReference type="SUPFAM" id="SSF47413">
    <property type="entry name" value="lambda repressor-like DNA-binding domains"/>
    <property type="match status" value="1"/>
</dbReference>
<evidence type="ECO:0000313" key="2">
    <source>
        <dbReference type="EMBL" id="GER83279.1"/>
    </source>
</evidence>
<dbReference type="InterPro" id="IPR010982">
    <property type="entry name" value="Lambda_DNA-bd_dom_sf"/>
</dbReference>
<dbReference type="Gene3D" id="1.10.260.40">
    <property type="entry name" value="lambda repressor-like DNA-binding domains"/>
    <property type="match status" value="1"/>
</dbReference>
<comment type="caution">
    <text evidence="2">The sequence shown here is derived from an EMBL/GenBank/DDBJ whole genome shotgun (WGS) entry which is preliminary data.</text>
</comment>
<reference evidence="2 3" key="1">
    <citation type="journal article" date="2019" name="Int. J. Syst. Evol. Microbiol.">
        <title>Thermogemmatispora aurantia sp. nov. and Thermogemmatispora argillosa sp. nov., within the class Ktedonobacteria, and emended description of the genus Thermogemmatispora.</title>
        <authorList>
            <person name="Zheng Y."/>
            <person name="Wang C.M."/>
            <person name="Sakai Y."/>
            <person name="Abe K."/>
            <person name="Yokota A."/>
            <person name="Yabe S."/>
        </authorList>
    </citation>
    <scope>NUCLEOTIDE SEQUENCE [LARGE SCALE GENOMIC DNA]</scope>
    <source>
        <strain evidence="2 3">A1-2</strain>
    </source>
</reference>
<dbReference type="SMART" id="SM00530">
    <property type="entry name" value="HTH_XRE"/>
    <property type="match status" value="1"/>
</dbReference>
<accession>A0A5J4K972</accession>
<dbReference type="Pfam" id="PF13443">
    <property type="entry name" value="HTH_26"/>
    <property type="match status" value="1"/>
</dbReference>
<dbReference type="Proteomes" id="UP000334820">
    <property type="component" value="Unassembled WGS sequence"/>
</dbReference>
<dbReference type="AlphaFoldDB" id="A0A5J4K972"/>
<proteinExistence type="predicted"/>
<protein>
    <recommendedName>
        <fullName evidence="1">HTH cro/C1-type domain-containing protein</fullName>
    </recommendedName>
</protein>
<sequence>MVRLEAKEILAQRGISMSKLSKMSDVSFSPINRICNDPSYSPTVHTLEQLAKALGLHVADLLEEVPDPPQE</sequence>
<name>A0A5J4K972_9CHLR</name>
<evidence type="ECO:0000313" key="3">
    <source>
        <dbReference type="Proteomes" id="UP000334820"/>
    </source>
</evidence>
<feature type="domain" description="HTH cro/C1-type" evidence="1">
    <location>
        <begin position="7"/>
        <end position="61"/>
    </location>
</feature>
<dbReference type="RefSeq" id="WP_151728072.1">
    <property type="nucleotide sequence ID" value="NZ_BKZV01000002.1"/>
</dbReference>
<dbReference type="GO" id="GO:0003677">
    <property type="term" value="F:DNA binding"/>
    <property type="evidence" value="ECO:0007669"/>
    <property type="project" value="InterPro"/>
</dbReference>
<evidence type="ECO:0000259" key="1">
    <source>
        <dbReference type="PROSITE" id="PS50943"/>
    </source>
</evidence>
<keyword evidence="3" id="KW-1185">Reference proteome</keyword>
<dbReference type="EMBL" id="BKZV01000002">
    <property type="protein sequence ID" value="GER83279.1"/>
    <property type="molecule type" value="Genomic_DNA"/>
</dbReference>
<organism evidence="2 3">
    <name type="scientific">Thermogemmatispora aurantia</name>
    <dbReference type="NCBI Taxonomy" id="2045279"/>
    <lineage>
        <taxon>Bacteria</taxon>
        <taxon>Bacillati</taxon>
        <taxon>Chloroflexota</taxon>
        <taxon>Ktedonobacteria</taxon>
        <taxon>Thermogemmatisporales</taxon>
        <taxon>Thermogemmatisporaceae</taxon>
        <taxon>Thermogemmatispora</taxon>
    </lineage>
</organism>